<proteinExistence type="predicted"/>
<organism evidence="3 4">
    <name type="scientific">Blastochloris viridis</name>
    <name type="common">Rhodopseudomonas viridis</name>
    <dbReference type="NCBI Taxonomy" id="1079"/>
    <lineage>
        <taxon>Bacteria</taxon>
        <taxon>Pseudomonadati</taxon>
        <taxon>Pseudomonadota</taxon>
        <taxon>Alphaproteobacteria</taxon>
        <taxon>Hyphomicrobiales</taxon>
        <taxon>Blastochloridaceae</taxon>
        <taxon>Blastochloris</taxon>
    </lineage>
</organism>
<evidence type="ECO:0000256" key="1">
    <source>
        <dbReference type="PROSITE-ProRule" id="PRU00464"/>
    </source>
</evidence>
<dbReference type="PROSITE" id="PS51084">
    <property type="entry name" value="HIT_2"/>
    <property type="match status" value="1"/>
</dbReference>
<dbReference type="PIRSF" id="PIRSF000714">
    <property type="entry name" value="HIT"/>
    <property type="match status" value="1"/>
</dbReference>
<dbReference type="GO" id="GO:0003824">
    <property type="term" value="F:catalytic activity"/>
    <property type="evidence" value="ECO:0007669"/>
    <property type="project" value="InterPro"/>
</dbReference>
<gene>
    <name evidence="3" type="ORF">DI628_08040</name>
</gene>
<protein>
    <submittedName>
        <fullName evidence="3">HIT family protein</fullName>
    </submittedName>
</protein>
<dbReference type="InterPro" id="IPR026026">
    <property type="entry name" value="HIT_Hint"/>
</dbReference>
<dbReference type="Pfam" id="PF01230">
    <property type="entry name" value="HIT"/>
    <property type="match status" value="1"/>
</dbReference>
<accession>A0A6N4R0Z0</accession>
<dbReference type="AlphaFoldDB" id="A0A6N4R0Z0"/>
<evidence type="ECO:0000259" key="2">
    <source>
        <dbReference type="PROSITE" id="PS51084"/>
    </source>
</evidence>
<dbReference type="Proteomes" id="UP000320948">
    <property type="component" value="Unassembled WGS sequence"/>
</dbReference>
<evidence type="ECO:0000313" key="3">
    <source>
        <dbReference type="EMBL" id="TKW60988.1"/>
    </source>
</evidence>
<evidence type="ECO:0000313" key="4">
    <source>
        <dbReference type="Proteomes" id="UP000320948"/>
    </source>
</evidence>
<dbReference type="SUPFAM" id="SSF54197">
    <property type="entry name" value="HIT-like"/>
    <property type="match status" value="1"/>
</dbReference>
<sequence length="140" mass="15816">MFTLHPQLANDCAVVGDYPICRVLLNKQFSQFPWLILVPKRTALRDLTDMPEQDYLPVMEEVRAAHDGLRDLTGADKMNMGAIGNMVPQLHIHLIARFKDDACWPKPVWGNAEAIPYDADALVKMVETLRETLDVTLVSE</sequence>
<dbReference type="InterPro" id="IPR036265">
    <property type="entry name" value="HIT-like_sf"/>
</dbReference>
<comment type="caution">
    <text evidence="1">Lacks conserved residue(s) required for the propagation of feature annotation.</text>
</comment>
<comment type="caution">
    <text evidence="3">The sequence shown here is derived from an EMBL/GenBank/DDBJ whole genome shotgun (WGS) entry which is preliminary data.</text>
</comment>
<name>A0A6N4R0Z0_BLAVI</name>
<dbReference type="InterPro" id="IPR011146">
    <property type="entry name" value="HIT-like"/>
</dbReference>
<feature type="domain" description="HIT" evidence="2">
    <location>
        <begin position="1"/>
        <end position="104"/>
    </location>
</feature>
<dbReference type="EMBL" id="VAFM01000002">
    <property type="protein sequence ID" value="TKW60988.1"/>
    <property type="molecule type" value="Genomic_DNA"/>
</dbReference>
<reference evidence="3 4" key="1">
    <citation type="journal article" date="2017" name="Nat. Commun.">
        <title>In situ click chemistry generation of cyclooxygenase-2 inhibitors.</title>
        <authorList>
            <person name="Bhardwaj A."/>
            <person name="Kaur J."/>
            <person name="Wuest M."/>
            <person name="Wuest F."/>
        </authorList>
    </citation>
    <scope>NUCLEOTIDE SEQUENCE [LARGE SCALE GENOMIC DNA]</scope>
    <source>
        <strain evidence="3">S2_018_000_R2_106</strain>
    </source>
</reference>
<dbReference type="Gene3D" id="3.30.428.10">
    <property type="entry name" value="HIT-like"/>
    <property type="match status" value="1"/>
</dbReference>